<evidence type="ECO:0000313" key="1">
    <source>
        <dbReference type="EMBL" id="MBP1902926.1"/>
    </source>
</evidence>
<dbReference type="AlphaFoldDB" id="A0A8J7UPI1"/>
<dbReference type="EMBL" id="JAGGKE010000013">
    <property type="protein sequence ID" value="MBP1902926.1"/>
    <property type="molecule type" value="Genomic_DNA"/>
</dbReference>
<accession>A0A8J7UPI1</accession>
<comment type="caution">
    <text evidence="1">The sequence shown here is derived from an EMBL/GenBank/DDBJ whole genome shotgun (WGS) entry which is preliminary data.</text>
</comment>
<evidence type="ECO:0000313" key="2">
    <source>
        <dbReference type="Proteomes" id="UP000770586"/>
    </source>
</evidence>
<proteinExistence type="predicted"/>
<gene>
    <name evidence="1" type="ORF">J2744_002628</name>
</gene>
<name>A0A8J7UPI1_9EURY</name>
<keyword evidence="2" id="KW-1185">Reference proteome</keyword>
<reference evidence="1 2" key="1">
    <citation type="submission" date="2021-03" db="EMBL/GenBank/DDBJ databases">
        <title>Genomic Encyclopedia of Type Strains, Phase IV (KMG-IV): sequencing the most valuable type-strain genomes for metagenomic binning, comparative biology and taxonomic classification.</title>
        <authorList>
            <person name="Goeker M."/>
        </authorList>
    </citation>
    <scope>NUCLEOTIDE SEQUENCE [LARGE SCALE GENOMIC DNA]</scope>
    <source>
        <strain evidence="1 2">DSM 12287</strain>
    </source>
</reference>
<protein>
    <submittedName>
        <fullName evidence="1">Uncharacterized protein</fullName>
    </submittedName>
</protein>
<dbReference type="Proteomes" id="UP000770586">
    <property type="component" value="Unassembled WGS sequence"/>
</dbReference>
<sequence>MDVCVADGGEISKPVDKHCFDFVGSAKCVVSGNLDVEFNFEISPHIVDGSVVDTFDGRVFTNAVFDALLDAGWRGCARQIRDVRPADDGRVNLDRLC</sequence>
<organism evidence="1 2">
    <name type="scientific">Halorubrum trapanicum</name>
    <dbReference type="NCBI Taxonomy" id="29284"/>
    <lineage>
        <taxon>Archaea</taxon>
        <taxon>Methanobacteriati</taxon>
        <taxon>Methanobacteriota</taxon>
        <taxon>Stenosarchaea group</taxon>
        <taxon>Halobacteria</taxon>
        <taxon>Halobacteriales</taxon>
        <taxon>Haloferacaceae</taxon>
        <taxon>Halorubrum</taxon>
    </lineage>
</organism>